<dbReference type="AlphaFoldDB" id="A0A5J4TTU0"/>
<accession>A0A5J4TTU0</accession>
<name>A0A5J4TTU0_9EUKA</name>
<dbReference type="Proteomes" id="UP000324800">
    <property type="component" value="Unassembled WGS sequence"/>
</dbReference>
<reference evidence="1 2" key="1">
    <citation type="submission" date="2019-03" db="EMBL/GenBank/DDBJ databases">
        <title>Single cell metagenomics reveals metabolic interactions within the superorganism composed of flagellate Streblomastix strix and complex community of Bacteroidetes bacteria on its surface.</title>
        <authorList>
            <person name="Treitli S.C."/>
            <person name="Kolisko M."/>
            <person name="Husnik F."/>
            <person name="Keeling P."/>
            <person name="Hampl V."/>
        </authorList>
    </citation>
    <scope>NUCLEOTIDE SEQUENCE [LARGE SCALE GENOMIC DNA]</scope>
    <source>
        <strain evidence="1">ST1C</strain>
    </source>
</reference>
<protein>
    <submittedName>
        <fullName evidence="1">Uncharacterized protein</fullName>
    </submittedName>
</protein>
<organism evidence="1 2">
    <name type="scientific">Streblomastix strix</name>
    <dbReference type="NCBI Taxonomy" id="222440"/>
    <lineage>
        <taxon>Eukaryota</taxon>
        <taxon>Metamonada</taxon>
        <taxon>Preaxostyla</taxon>
        <taxon>Oxymonadida</taxon>
        <taxon>Streblomastigidae</taxon>
        <taxon>Streblomastix</taxon>
    </lineage>
</organism>
<gene>
    <name evidence="1" type="ORF">EZS28_042527</name>
</gene>
<sequence length="516" mass="59106">MEKDNRLFEREQISKNKSFYNGGNQYSKRDLVIQRLDNKDRSTICLPSNSSGPVVQTFPEVQPYESILSIQSNVLWDEICIINIPQDIETSYETDQGEAGSERRILLRRSDLSMSEQRRIGDQKVKYSTDSLRIRLEDLGSLILPLTYLRNRIPKMVDQLEIQSDNDVELQKIENAESNWKMEKNNSIKDFCQSQISSKLHQSIEFSQIINQERESLHEKVEQDEAKSSNCQKIEQLYVSEQDHIIRSILVEEQDRVKQTDQSHSVATSSHLDNGRIFSFQLRNEICNHQLCVLNIQQIFSSSPQIDHVFIKLTQSLTISSPCFMSTVYDVLNSSVSKTSLIKNSSEQIFSSITSNKTAIILLGGRCFLYFLILPPGTKMSALSPKIINLDVIFMSTGHHGWDGQYGMIIRANTSSFIRLFSVYCIRGIGGCRYGISSCHDIERQSWATAHLSYDWLTNLLNFLLRRLENKSIDGLIFNIISTSCKISSLKEQSPDVTSLERESGIVFSFPWMWNA</sequence>
<evidence type="ECO:0000313" key="2">
    <source>
        <dbReference type="Proteomes" id="UP000324800"/>
    </source>
</evidence>
<comment type="caution">
    <text evidence="1">The sequence shown here is derived from an EMBL/GenBank/DDBJ whole genome shotgun (WGS) entry which is preliminary data.</text>
</comment>
<evidence type="ECO:0000313" key="1">
    <source>
        <dbReference type="EMBL" id="KAA6361946.1"/>
    </source>
</evidence>
<proteinExistence type="predicted"/>
<dbReference type="EMBL" id="SNRW01024856">
    <property type="protein sequence ID" value="KAA6361946.1"/>
    <property type="molecule type" value="Genomic_DNA"/>
</dbReference>